<dbReference type="Proteomes" id="UP000789375">
    <property type="component" value="Unassembled WGS sequence"/>
</dbReference>
<dbReference type="EMBL" id="CAJVPP010001358">
    <property type="protein sequence ID" value="CAG8550835.1"/>
    <property type="molecule type" value="Genomic_DNA"/>
</dbReference>
<name>A0A9N9B0V5_FUNMO</name>
<protein>
    <submittedName>
        <fullName evidence="1">14627_t:CDS:1</fullName>
    </submittedName>
</protein>
<accession>A0A9N9B0V5</accession>
<reference evidence="1" key="1">
    <citation type="submission" date="2021-06" db="EMBL/GenBank/DDBJ databases">
        <authorList>
            <person name="Kallberg Y."/>
            <person name="Tangrot J."/>
            <person name="Rosling A."/>
        </authorList>
    </citation>
    <scope>NUCLEOTIDE SEQUENCE</scope>
    <source>
        <strain evidence="1">87-6 pot B 2015</strain>
    </source>
</reference>
<evidence type="ECO:0000313" key="2">
    <source>
        <dbReference type="Proteomes" id="UP000789375"/>
    </source>
</evidence>
<sequence>MKATFTRRRKIRPINLGLNYLMFPVADVQENIKEYICRYRYLVTQQSGYCKSNFIRPYEVSKSIILYSVCTEAEKYAPAKSCKVSRVSEFPLLQSFLVDVHIHWKVSRSSHIQSTKKFKIVAPAMAV</sequence>
<comment type="caution">
    <text evidence="1">The sequence shown here is derived from an EMBL/GenBank/DDBJ whole genome shotgun (WGS) entry which is preliminary data.</text>
</comment>
<evidence type="ECO:0000313" key="1">
    <source>
        <dbReference type="EMBL" id="CAG8550835.1"/>
    </source>
</evidence>
<keyword evidence="2" id="KW-1185">Reference proteome</keyword>
<gene>
    <name evidence="1" type="ORF">FMOSSE_LOCUS6459</name>
</gene>
<proteinExistence type="predicted"/>
<organism evidence="1 2">
    <name type="scientific">Funneliformis mosseae</name>
    <name type="common">Endomycorrhizal fungus</name>
    <name type="synonym">Glomus mosseae</name>
    <dbReference type="NCBI Taxonomy" id="27381"/>
    <lineage>
        <taxon>Eukaryota</taxon>
        <taxon>Fungi</taxon>
        <taxon>Fungi incertae sedis</taxon>
        <taxon>Mucoromycota</taxon>
        <taxon>Glomeromycotina</taxon>
        <taxon>Glomeromycetes</taxon>
        <taxon>Glomerales</taxon>
        <taxon>Glomeraceae</taxon>
        <taxon>Funneliformis</taxon>
    </lineage>
</organism>
<dbReference type="AlphaFoldDB" id="A0A9N9B0V5"/>